<feature type="chain" id="PRO_5046580933" evidence="1">
    <location>
        <begin position="25"/>
        <end position="175"/>
    </location>
</feature>
<dbReference type="Proteomes" id="UP000717995">
    <property type="component" value="Unassembled WGS sequence"/>
</dbReference>
<name>A0ABS2I7P2_9GAMM</name>
<keyword evidence="1" id="KW-0732">Signal</keyword>
<evidence type="ECO:0000313" key="2">
    <source>
        <dbReference type="EMBL" id="MBM7059166.1"/>
    </source>
</evidence>
<dbReference type="PROSITE" id="PS51257">
    <property type="entry name" value="PROKAR_LIPOPROTEIN"/>
    <property type="match status" value="1"/>
</dbReference>
<dbReference type="EMBL" id="JAFEUP010000001">
    <property type="protein sequence ID" value="MBM7059166.1"/>
    <property type="molecule type" value="Genomic_DNA"/>
</dbReference>
<keyword evidence="3" id="KW-1185">Reference proteome</keyword>
<proteinExistence type="predicted"/>
<feature type="signal peptide" evidence="1">
    <location>
        <begin position="1"/>
        <end position="24"/>
    </location>
</feature>
<accession>A0ABS2I7P2</accession>
<organism evidence="2 3">
    <name type="scientific">Zestomonas insulae</name>
    <dbReference type="NCBI Taxonomy" id="2809017"/>
    <lineage>
        <taxon>Bacteria</taxon>
        <taxon>Pseudomonadati</taxon>
        <taxon>Pseudomonadota</taxon>
        <taxon>Gammaproteobacteria</taxon>
        <taxon>Pseudomonadales</taxon>
        <taxon>Pseudomonadaceae</taxon>
        <taxon>Zestomonas</taxon>
    </lineage>
</organism>
<reference evidence="2 3" key="1">
    <citation type="submission" date="2021-02" db="EMBL/GenBank/DDBJ databases">
        <authorList>
            <person name="Lee D.-H."/>
        </authorList>
    </citation>
    <scope>NUCLEOTIDE SEQUENCE [LARGE SCALE GENOMIC DNA]</scope>
    <source>
        <strain evidence="2 3">UL073</strain>
    </source>
</reference>
<protein>
    <submittedName>
        <fullName evidence="2">Uncharacterized protein</fullName>
    </submittedName>
</protein>
<evidence type="ECO:0000313" key="3">
    <source>
        <dbReference type="Proteomes" id="UP000717995"/>
    </source>
</evidence>
<dbReference type="RefSeq" id="WP_204913905.1">
    <property type="nucleotide sequence ID" value="NZ_JAFEUP010000001.1"/>
</dbReference>
<comment type="caution">
    <text evidence="2">The sequence shown here is derived from an EMBL/GenBank/DDBJ whole genome shotgun (WGS) entry which is preliminary data.</text>
</comment>
<gene>
    <name evidence="2" type="ORF">JQX08_00435</name>
</gene>
<sequence length="175" mass="17757">MKTTLTRAIPALLLAAACCTTAMAAQNLAEFKGGIGVIPVSSAPGPDLTATSVTRNIVRGVQPPGQIWLIDKLEARVRADGRIKVEGEGLILGGGNSVGIATGQRVFATLICEAAAPFVLSNSDVAGVLLTASGDFSIDDVLSPTPAAPCPSPVLLIRNAANGSWFAAGIPKLPD</sequence>
<evidence type="ECO:0000256" key="1">
    <source>
        <dbReference type="SAM" id="SignalP"/>
    </source>
</evidence>